<proteinExistence type="predicted"/>
<keyword evidence="1" id="KW-0175">Coiled coil</keyword>
<feature type="coiled-coil region" evidence="1">
    <location>
        <begin position="120"/>
        <end position="252"/>
    </location>
</feature>
<dbReference type="AlphaFoldDB" id="A0A396JC05"/>
<feature type="compositionally biased region" description="Basic and acidic residues" evidence="2">
    <location>
        <begin position="101"/>
        <end position="110"/>
    </location>
</feature>
<accession>A0A396JC05</accession>
<dbReference type="Proteomes" id="UP000265566">
    <property type="component" value="Chromosome 2"/>
</dbReference>
<evidence type="ECO:0000256" key="2">
    <source>
        <dbReference type="SAM" id="MobiDB-lite"/>
    </source>
</evidence>
<dbReference type="EMBL" id="PSQE01000002">
    <property type="protein sequence ID" value="RHN75806.1"/>
    <property type="molecule type" value="Genomic_DNA"/>
</dbReference>
<evidence type="ECO:0008006" key="4">
    <source>
        <dbReference type="Google" id="ProtNLM"/>
    </source>
</evidence>
<dbReference type="PANTHER" id="PTHR31791:SF37">
    <property type="entry name" value="A_TM021B04.7 PROTEIN"/>
    <property type="match status" value="1"/>
</dbReference>
<comment type="caution">
    <text evidence="3">The sequence shown here is derived from an EMBL/GenBank/DDBJ whole genome shotgun (WGS) entry which is preliminary data.</text>
</comment>
<evidence type="ECO:0000256" key="1">
    <source>
        <dbReference type="SAM" id="Coils"/>
    </source>
</evidence>
<dbReference type="Gramene" id="rna12059">
    <property type="protein sequence ID" value="RHN75806.1"/>
    <property type="gene ID" value="gene12059"/>
</dbReference>
<name>A0A396JC05_MEDTR</name>
<sequence>MLVLKNRMDFKGSDNSEFCGVGEKSIWHPVSYDDADYDDDVPLSRRLSHMSNLVTRFSNRDIPLKKRRTATMPLSVKRPFYNSSSLNDSVEKSKASQYGNQDKEKDDAPLSRDFVSSKMKKQFEERVRDLQLKEKRCAERAVELEAKEKLFEGRVKELKLKENRLKGEVKEFELKLEKFHWQTKELESKKKNFDSRVKELNSKERQFKGWVKQLELKEEQFKGQVKELELEKKQFEEQLKDIRSKEKLVEVQVKEFDGRGKEFESKEDGFNARKQKLKGFVSQMEDLKSEEKHFEGRGKELKSNDKMFKVDAKVLNPKEKQTKSNKFDEETELVTSYIGNQLSPDIDERSLMLLSCEQTDELELFDDDILGNLQGSSDPSKVVLDIIQNPIIKKCKIGDDAVIIDDSHILLLKELRKISLDIKPHPI</sequence>
<protein>
    <recommendedName>
        <fullName evidence="4">Frigida-LIKE protein</fullName>
    </recommendedName>
</protein>
<evidence type="ECO:0000313" key="3">
    <source>
        <dbReference type="EMBL" id="RHN75806.1"/>
    </source>
</evidence>
<feature type="region of interest" description="Disordered" evidence="2">
    <location>
        <begin position="85"/>
        <end position="111"/>
    </location>
</feature>
<organism evidence="3">
    <name type="scientific">Medicago truncatula</name>
    <name type="common">Barrel medic</name>
    <name type="synonym">Medicago tribuloides</name>
    <dbReference type="NCBI Taxonomy" id="3880"/>
    <lineage>
        <taxon>Eukaryota</taxon>
        <taxon>Viridiplantae</taxon>
        <taxon>Streptophyta</taxon>
        <taxon>Embryophyta</taxon>
        <taxon>Tracheophyta</taxon>
        <taxon>Spermatophyta</taxon>
        <taxon>Magnoliopsida</taxon>
        <taxon>eudicotyledons</taxon>
        <taxon>Gunneridae</taxon>
        <taxon>Pentapetalae</taxon>
        <taxon>rosids</taxon>
        <taxon>fabids</taxon>
        <taxon>Fabales</taxon>
        <taxon>Fabaceae</taxon>
        <taxon>Papilionoideae</taxon>
        <taxon>50 kb inversion clade</taxon>
        <taxon>NPAAA clade</taxon>
        <taxon>Hologalegina</taxon>
        <taxon>IRL clade</taxon>
        <taxon>Trifolieae</taxon>
        <taxon>Medicago</taxon>
    </lineage>
</organism>
<dbReference type="PANTHER" id="PTHR31791">
    <property type="entry name" value="FRIGIDA-LIKE PROTEIN 3-RELATED"/>
    <property type="match status" value="1"/>
</dbReference>
<gene>
    <name evidence="3" type="ORF">MtrunA17_Chr2g0325241</name>
</gene>
<reference evidence="3" key="1">
    <citation type="journal article" date="2018" name="Nat. Plants">
        <title>Whole-genome landscape of Medicago truncatula symbiotic genes.</title>
        <authorList>
            <person name="Pecrix Y."/>
            <person name="Gamas P."/>
            <person name="Carrere S."/>
        </authorList>
    </citation>
    <scope>NUCLEOTIDE SEQUENCE</scope>
    <source>
        <tissue evidence="3">Leaves</tissue>
    </source>
</reference>